<dbReference type="Proteomes" id="UP000018660">
    <property type="component" value="Chromosome"/>
</dbReference>
<dbReference type="AlphaFoldDB" id="V9V9M7"/>
<dbReference type="KEGG" id="pmot:X970_11105"/>
<accession>V9V9M7</accession>
<gene>
    <name evidence="1" type="ORF">X970_11105</name>
</gene>
<evidence type="ECO:0000313" key="1">
    <source>
        <dbReference type="EMBL" id="AHC91093.1"/>
    </source>
</evidence>
<dbReference type="EMBL" id="CP006979">
    <property type="protein sequence ID" value="AHC91093.1"/>
    <property type="molecule type" value="Genomic_DNA"/>
</dbReference>
<proteinExistence type="predicted"/>
<reference evidence="1 2" key="1">
    <citation type="submission" date="2013-12" db="EMBL/GenBank/DDBJ databases">
        <title>Complete Genomes of Pseudomonas monteilii SB3078 and SB3101, two Benzene, Toluene and Ethylbenzene Degrading Bacteria used for Bioaugmentation.</title>
        <authorList>
            <person name="Dueholm M.S."/>
            <person name="Albertsen M."/>
            <person name="D'Imperio S."/>
            <person name="Tale V.P."/>
            <person name="Lewis D."/>
            <person name="Nilsen P.H."/>
            <person name="Nielsen J.L."/>
        </authorList>
    </citation>
    <scope>NUCLEOTIDE SEQUENCE [LARGE SCALE GENOMIC DNA]</scope>
    <source>
        <strain evidence="1 2">SB3101</strain>
    </source>
</reference>
<sequence length="97" mass="11004">MAKSAQERAALLRQTAADGRRNPEDLFGIRMAIYEAFEDTGVDYNRACELLISARPPLTDWDCHRLEIIAQQMELSPEARGEQLRRLCEMAALLTPL</sequence>
<evidence type="ECO:0000313" key="2">
    <source>
        <dbReference type="Proteomes" id="UP000018660"/>
    </source>
</evidence>
<protein>
    <submittedName>
        <fullName evidence="1">Uncharacterized protein</fullName>
    </submittedName>
</protein>
<organism evidence="1 2">
    <name type="scientific">Pseudomonas monteilii SB3101</name>
    <dbReference type="NCBI Taxonomy" id="1435058"/>
    <lineage>
        <taxon>Bacteria</taxon>
        <taxon>Pseudomonadati</taxon>
        <taxon>Pseudomonadota</taxon>
        <taxon>Gammaproteobacteria</taxon>
        <taxon>Pseudomonadales</taxon>
        <taxon>Pseudomonadaceae</taxon>
        <taxon>Pseudomonas</taxon>
    </lineage>
</organism>
<dbReference type="HOGENOM" id="CLU_2344499_0_0_6"/>
<name>V9V9M7_9PSED</name>